<evidence type="ECO:0000313" key="2">
    <source>
        <dbReference type="EMBL" id="KKN07426.1"/>
    </source>
</evidence>
<proteinExistence type="predicted"/>
<sequence>MEKGITIHFNILATIALWTISLVFALTNFEVGSTYESKALIDTYIDSLIVKMTLLLATWIASALVLSKLFNEIWNRLLSDIFNVRQINFSESYAFSILMTWALLS</sequence>
<dbReference type="EMBL" id="LAZR01004572">
    <property type="protein sequence ID" value="KKN07426.1"/>
    <property type="molecule type" value="Genomic_DNA"/>
</dbReference>
<organism evidence="2">
    <name type="scientific">marine sediment metagenome</name>
    <dbReference type="NCBI Taxonomy" id="412755"/>
    <lineage>
        <taxon>unclassified sequences</taxon>
        <taxon>metagenomes</taxon>
        <taxon>ecological metagenomes</taxon>
    </lineage>
</organism>
<protein>
    <submittedName>
        <fullName evidence="2">Uncharacterized protein</fullName>
    </submittedName>
</protein>
<evidence type="ECO:0000256" key="1">
    <source>
        <dbReference type="SAM" id="Phobius"/>
    </source>
</evidence>
<keyword evidence="1" id="KW-0812">Transmembrane</keyword>
<dbReference type="AlphaFoldDB" id="A0A0F9Q2F7"/>
<gene>
    <name evidence="2" type="ORF">LCGC14_1067010</name>
</gene>
<keyword evidence="1" id="KW-0472">Membrane</keyword>
<keyword evidence="1" id="KW-1133">Transmembrane helix</keyword>
<accession>A0A0F9Q2F7</accession>
<feature type="transmembrane region" description="Helical" evidence="1">
    <location>
        <begin position="47"/>
        <end position="66"/>
    </location>
</feature>
<comment type="caution">
    <text evidence="2">The sequence shown here is derived from an EMBL/GenBank/DDBJ whole genome shotgun (WGS) entry which is preliminary data.</text>
</comment>
<reference evidence="2" key="1">
    <citation type="journal article" date="2015" name="Nature">
        <title>Complex archaea that bridge the gap between prokaryotes and eukaryotes.</title>
        <authorList>
            <person name="Spang A."/>
            <person name="Saw J.H."/>
            <person name="Jorgensen S.L."/>
            <person name="Zaremba-Niedzwiedzka K."/>
            <person name="Martijn J."/>
            <person name="Lind A.E."/>
            <person name="van Eijk R."/>
            <person name="Schleper C."/>
            <person name="Guy L."/>
            <person name="Ettema T.J."/>
        </authorList>
    </citation>
    <scope>NUCLEOTIDE SEQUENCE</scope>
</reference>
<name>A0A0F9Q2F7_9ZZZZ</name>
<feature type="transmembrane region" description="Helical" evidence="1">
    <location>
        <begin position="7"/>
        <end position="27"/>
    </location>
</feature>